<evidence type="ECO:0000256" key="7">
    <source>
        <dbReference type="ARBA" id="ARBA00022723"/>
    </source>
</evidence>
<evidence type="ECO:0000256" key="12">
    <source>
        <dbReference type="ARBA" id="ARBA00022967"/>
    </source>
</evidence>
<keyword evidence="12 16" id="KW-1278">Translocase</keyword>
<keyword evidence="14 16" id="KW-0406">Ion transport</keyword>
<feature type="transmembrane region" description="Helical" evidence="16">
    <location>
        <begin position="47"/>
        <end position="70"/>
    </location>
</feature>
<dbReference type="GO" id="GO:0000287">
    <property type="term" value="F:magnesium ion binding"/>
    <property type="evidence" value="ECO:0007669"/>
    <property type="project" value="UniProtKB-UniRule"/>
</dbReference>
<feature type="binding site" evidence="16">
    <location>
        <position position="421"/>
    </location>
    <ligand>
        <name>ATP</name>
        <dbReference type="ChEBI" id="CHEBI:30616"/>
    </ligand>
</feature>
<dbReference type="Gene3D" id="3.40.50.1000">
    <property type="entry name" value="HAD superfamily/HAD-like"/>
    <property type="match status" value="1"/>
</dbReference>
<dbReference type="SUPFAM" id="SSF81665">
    <property type="entry name" value="Calcium ATPase, transmembrane domain M"/>
    <property type="match status" value="1"/>
</dbReference>
<feature type="transmembrane region" description="Helical" evidence="16">
    <location>
        <begin position="279"/>
        <end position="303"/>
    </location>
</feature>
<dbReference type="PROSITE" id="PS00154">
    <property type="entry name" value="ATPASE_E1_E2"/>
    <property type="match status" value="1"/>
</dbReference>
<comment type="caution">
    <text evidence="18">The sequence shown here is derived from an EMBL/GenBank/DDBJ whole genome shotgun (WGS) entry which is preliminary data.</text>
</comment>
<organism evidence="18 19">
    <name type="scientific">Diaminobutyricimonas aerilata</name>
    <dbReference type="NCBI Taxonomy" id="1162967"/>
    <lineage>
        <taxon>Bacteria</taxon>
        <taxon>Bacillati</taxon>
        <taxon>Actinomycetota</taxon>
        <taxon>Actinomycetes</taxon>
        <taxon>Micrococcales</taxon>
        <taxon>Microbacteriaceae</taxon>
        <taxon>Diaminobutyricimonas</taxon>
    </lineage>
</organism>
<keyword evidence="7 16" id="KW-0479">Metal-binding</keyword>
<keyword evidence="2 16" id="KW-0813">Transport</keyword>
<evidence type="ECO:0000256" key="10">
    <source>
        <dbReference type="ARBA" id="ARBA00022842"/>
    </source>
</evidence>
<evidence type="ECO:0000256" key="3">
    <source>
        <dbReference type="ARBA" id="ARBA00022475"/>
    </source>
</evidence>
<evidence type="ECO:0000313" key="18">
    <source>
        <dbReference type="EMBL" id="PJJ72103.1"/>
    </source>
</evidence>
<evidence type="ECO:0000256" key="9">
    <source>
        <dbReference type="ARBA" id="ARBA00022840"/>
    </source>
</evidence>
<feature type="transmembrane region" description="Helical" evidence="16">
    <location>
        <begin position="247"/>
        <end position="267"/>
    </location>
</feature>
<dbReference type="InterPro" id="IPR059000">
    <property type="entry name" value="ATPase_P-type_domA"/>
</dbReference>
<feature type="transmembrane region" description="Helical" evidence="16">
    <location>
        <begin position="687"/>
        <end position="712"/>
    </location>
</feature>
<dbReference type="InterPro" id="IPR001757">
    <property type="entry name" value="P_typ_ATPase"/>
</dbReference>
<evidence type="ECO:0000256" key="2">
    <source>
        <dbReference type="ARBA" id="ARBA00022448"/>
    </source>
</evidence>
<dbReference type="OrthoDB" id="9814270at2"/>
<evidence type="ECO:0000256" key="15">
    <source>
        <dbReference type="ARBA" id="ARBA00023136"/>
    </source>
</evidence>
<dbReference type="Gene3D" id="2.70.150.10">
    <property type="entry name" value="Calcium-transporting ATPase, cytoplasmic transduction domain A"/>
    <property type="match status" value="1"/>
</dbReference>
<feature type="active site" description="4-aspartylphosphate intermediate" evidence="16">
    <location>
        <position position="334"/>
    </location>
</feature>
<dbReference type="InterPro" id="IPR006391">
    <property type="entry name" value="P-type_ATPase_bsu_IA"/>
</dbReference>
<evidence type="ECO:0000256" key="11">
    <source>
        <dbReference type="ARBA" id="ARBA00022958"/>
    </source>
</evidence>
<proteinExistence type="inferred from homology"/>
<evidence type="ECO:0000256" key="4">
    <source>
        <dbReference type="ARBA" id="ARBA00022538"/>
    </source>
</evidence>
<name>A0A2M9CJM7_9MICO</name>
<dbReference type="HAMAP" id="MF_00285">
    <property type="entry name" value="KdpB"/>
    <property type="match status" value="1"/>
</dbReference>
<feature type="transmembrane region" description="Helical" evidence="16">
    <location>
        <begin position="82"/>
        <end position="102"/>
    </location>
</feature>
<evidence type="ECO:0000259" key="17">
    <source>
        <dbReference type="Pfam" id="PF00122"/>
    </source>
</evidence>
<sequence>MSTLTERPAPAVAPMAPRGPRRWSARQVVDALPGAVRKLDPRRMWRTPVMFVVEVGAALTTLIAIVQLVSGPQPSGGSPMPVSFTAGITAWLWATVLFATLAESVAEGRGKAQAESLRATRSSTTATVVVDYDAALDAAATRVTTRAVASAELQLGDTVVVTAGELIPGDGDIVWGIASVDESAITGESAPVIRESGGDRSAVTGGTRVLSDRIVVRITSTPGQTFVDRMIALVEGASRQKTPNETALDILLATLSIVFVVVVLALNPMASYAGAPVSVPVLVALLVCLIPTTIGALLSAIGIAGMDRLVQHNVLAMSGRAVEAAGDVTTLLLDKTGTITYGNRRAAEFVPVGGTDAAELAVAAGVASSSDPTPEGTSVVELAAALGHTVPPAPSAAVVVPFTAQTRMSGLDLPDGRQVRKGAGSAVLGWVTETDALDTVGRAEIDDAVARISRAGGTPLVVAERVGGRSRVLGVIHLKDVVKEGLSERFSELRAMGIRTVMVTGDNPLTAAAIAREAGVDDFLAEATPEQKLALIRREQEGGHLVAMTGDGTNDAPALAQADVGVAMNTGTSAAKEAGNMVDLDSDPTKLIDIVRIGKQLLITRGSLTTFSIANDVAKYFAIIPAMFAGVFPGLEALDLMRLSSPASAILSAIVFNALVIIALIPLALRGVRYRAADASSILGRNLLVYGLGGLIAPFVGIKLIDLVVSLIPGF</sequence>
<feature type="transmembrane region" description="Helical" evidence="16">
    <location>
        <begin position="617"/>
        <end position="635"/>
    </location>
</feature>
<dbReference type="InterPro" id="IPR008250">
    <property type="entry name" value="ATPase_P-typ_transduc_dom_A_sf"/>
</dbReference>
<dbReference type="NCBIfam" id="TIGR01497">
    <property type="entry name" value="kdpB"/>
    <property type="match status" value="1"/>
</dbReference>
<dbReference type="EMBL" id="PGFF01000001">
    <property type="protein sequence ID" value="PJJ72103.1"/>
    <property type="molecule type" value="Genomic_DNA"/>
</dbReference>
<keyword evidence="15 16" id="KW-0472">Membrane</keyword>
<keyword evidence="6 16" id="KW-0812">Transmembrane</keyword>
<dbReference type="InterPro" id="IPR018303">
    <property type="entry name" value="ATPase_P-typ_P_site"/>
</dbReference>
<dbReference type="PANTHER" id="PTHR43743:SF1">
    <property type="entry name" value="POTASSIUM-TRANSPORTING ATPASE ATP-BINDING SUBUNIT"/>
    <property type="match status" value="1"/>
</dbReference>
<comment type="function">
    <text evidence="16">Part of the high-affinity ATP-driven potassium transport (or Kdp) system, which catalyzes the hydrolysis of ATP coupled with the electrogenic transport of potassium into the cytoplasm. This subunit is responsible for energy coupling to the transport system and for the release of the potassium ions to the cytoplasm.</text>
</comment>
<dbReference type="InterPro" id="IPR023214">
    <property type="entry name" value="HAD_sf"/>
</dbReference>
<gene>
    <name evidence="16" type="primary">kdpB</name>
    <name evidence="18" type="ORF">CLV46_1667</name>
</gene>
<evidence type="ECO:0000256" key="13">
    <source>
        <dbReference type="ARBA" id="ARBA00022989"/>
    </source>
</evidence>
<feature type="binding site" evidence="16">
    <location>
        <position position="555"/>
    </location>
    <ligand>
        <name>Mg(2+)</name>
        <dbReference type="ChEBI" id="CHEBI:18420"/>
    </ligand>
</feature>
<comment type="catalytic activity">
    <reaction evidence="16">
        <text>K(+)(out) + ATP + H2O = K(+)(in) + ADP + phosphate + H(+)</text>
        <dbReference type="Rhea" id="RHEA:16777"/>
        <dbReference type="ChEBI" id="CHEBI:15377"/>
        <dbReference type="ChEBI" id="CHEBI:15378"/>
        <dbReference type="ChEBI" id="CHEBI:29103"/>
        <dbReference type="ChEBI" id="CHEBI:30616"/>
        <dbReference type="ChEBI" id="CHEBI:43474"/>
        <dbReference type="ChEBI" id="CHEBI:456216"/>
        <dbReference type="EC" id="7.2.2.6"/>
    </reaction>
</comment>
<dbReference type="InterPro" id="IPR023299">
    <property type="entry name" value="ATPase_P-typ_cyto_dom_N"/>
</dbReference>
<evidence type="ECO:0000256" key="6">
    <source>
        <dbReference type="ARBA" id="ARBA00022692"/>
    </source>
</evidence>
<dbReference type="SUPFAM" id="SSF81653">
    <property type="entry name" value="Calcium ATPase, transduction domain A"/>
    <property type="match status" value="1"/>
</dbReference>
<keyword evidence="5 16" id="KW-0597">Phosphoprotein</keyword>
<evidence type="ECO:0000313" key="19">
    <source>
        <dbReference type="Proteomes" id="UP000228758"/>
    </source>
</evidence>
<dbReference type="Gene3D" id="3.40.1110.10">
    <property type="entry name" value="Calcium-transporting ATPase, cytoplasmic domain N"/>
    <property type="match status" value="1"/>
</dbReference>
<dbReference type="Proteomes" id="UP000228758">
    <property type="component" value="Unassembled WGS sequence"/>
</dbReference>
<feature type="domain" description="P-type ATPase A" evidence="17">
    <location>
        <begin position="144"/>
        <end position="235"/>
    </location>
</feature>
<dbReference type="Pfam" id="PF00702">
    <property type="entry name" value="Hydrolase"/>
    <property type="match status" value="1"/>
</dbReference>
<dbReference type="SFLD" id="SFLDS00003">
    <property type="entry name" value="Haloacid_Dehalogenase"/>
    <property type="match status" value="1"/>
</dbReference>
<feature type="binding site" evidence="16">
    <location>
        <position position="375"/>
    </location>
    <ligand>
        <name>ATP</name>
        <dbReference type="ChEBI" id="CHEBI:30616"/>
    </ligand>
</feature>
<dbReference type="GO" id="GO:0005886">
    <property type="term" value="C:plasma membrane"/>
    <property type="evidence" value="ECO:0007669"/>
    <property type="project" value="UniProtKB-SubCell"/>
</dbReference>
<dbReference type="CDD" id="cd02078">
    <property type="entry name" value="P-type_ATPase_K"/>
    <property type="match status" value="1"/>
</dbReference>
<feature type="binding site" evidence="16">
    <location>
        <position position="371"/>
    </location>
    <ligand>
        <name>ATP</name>
        <dbReference type="ChEBI" id="CHEBI:30616"/>
    </ligand>
</feature>
<dbReference type="GO" id="GO:0008556">
    <property type="term" value="F:P-type potassium transmembrane transporter activity"/>
    <property type="evidence" value="ECO:0007669"/>
    <property type="project" value="UniProtKB-UniRule"/>
</dbReference>
<dbReference type="GO" id="GO:0016887">
    <property type="term" value="F:ATP hydrolysis activity"/>
    <property type="evidence" value="ECO:0007669"/>
    <property type="project" value="InterPro"/>
</dbReference>
<dbReference type="AlphaFoldDB" id="A0A2M9CJM7"/>
<reference evidence="18 19" key="1">
    <citation type="submission" date="2017-11" db="EMBL/GenBank/DDBJ databases">
        <title>Genomic Encyclopedia of Archaeal and Bacterial Type Strains, Phase II (KMG-II): From Individual Species to Whole Genera.</title>
        <authorList>
            <person name="Goeker M."/>
        </authorList>
    </citation>
    <scope>NUCLEOTIDE SEQUENCE [LARGE SCALE GENOMIC DNA]</scope>
    <source>
        <strain evidence="18 19">DSM 27393</strain>
    </source>
</reference>
<evidence type="ECO:0000256" key="16">
    <source>
        <dbReference type="HAMAP-Rule" id="MF_00285"/>
    </source>
</evidence>
<dbReference type="EC" id="7.2.2.6" evidence="16"/>
<dbReference type="Pfam" id="PF00122">
    <property type="entry name" value="E1-E2_ATPase"/>
    <property type="match status" value="1"/>
</dbReference>
<dbReference type="SUPFAM" id="SSF56784">
    <property type="entry name" value="HAD-like"/>
    <property type="match status" value="1"/>
</dbReference>
<comment type="subcellular location">
    <subcellularLocation>
        <location evidence="1 16">Cell membrane</location>
        <topology evidence="1 16">Multi-pass membrane protein</topology>
    </subcellularLocation>
</comment>
<comment type="subunit">
    <text evidence="16">The system is composed of three essential subunits: KdpA, KdpB and KdpC.</text>
</comment>
<dbReference type="PANTHER" id="PTHR43743">
    <property type="entry name" value="POTASSIUM-TRANSPORTING ATPASE ATP-BINDING SUBUNIT"/>
    <property type="match status" value="1"/>
</dbReference>
<dbReference type="NCBIfam" id="TIGR01494">
    <property type="entry name" value="ATPase_P-type"/>
    <property type="match status" value="2"/>
</dbReference>
<dbReference type="RefSeq" id="WP_100364330.1">
    <property type="nucleotide sequence ID" value="NZ_PGFF01000001.1"/>
</dbReference>
<keyword evidence="19" id="KW-1185">Reference proteome</keyword>
<evidence type="ECO:0000256" key="8">
    <source>
        <dbReference type="ARBA" id="ARBA00022741"/>
    </source>
</evidence>
<comment type="similarity">
    <text evidence="16">Belongs to the cation transport ATPase (P-type) (TC 3.A.3) family. Type IA subfamily.</text>
</comment>
<keyword evidence="8 16" id="KW-0547">Nucleotide-binding</keyword>
<dbReference type="PRINTS" id="PR00119">
    <property type="entry name" value="CATATPASE"/>
</dbReference>
<dbReference type="InterPro" id="IPR036412">
    <property type="entry name" value="HAD-like_sf"/>
</dbReference>
<feature type="binding site" evidence="16">
    <location>
        <begin position="402"/>
        <end position="409"/>
    </location>
    <ligand>
        <name>ATP</name>
        <dbReference type="ChEBI" id="CHEBI:30616"/>
    </ligand>
</feature>
<feature type="transmembrane region" description="Helical" evidence="16">
    <location>
        <begin position="647"/>
        <end position="667"/>
    </location>
</feature>
<dbReference type="GO" id="GO:0005524">
    <property type="term" value="F:ATP binding"/>
    <property type="evidence" value="ECO:0007669"/>
    <property type="project" value="UniProtKB-UniRule"/>
</dbReference>
<dbReference type="SFLD" id="SFLDG00002">
    <property type="entry name" value="C1.7:_P-type_atpase_like"/>
    <property type="match status" value="1"/>
</dbReference>
<evidence type="ECO:0000256" key="14">
    <source>
        <dbReference type="ARBA" id="ARBA00023065"/>
    </source>
</evidence>
<protein>
    <recommendedName>
        <fullName evidence="16">Potassium-transporting ATPase ATP-binding subunit</fullName>
        <ecNumber evidence="16">7.2.2.6</ecNumber>
    </recommendedName>
    <alternativeName>
        <fullName evidence="16">ATP phosphohydrolase [potassium-transporting] B chain</fullName>
    </alternativeName>
    <alternativeName>
        <fullName evidence="16">Potassium-binding and translocating subunit B</fullName>
    </alternativeName>
    <alternativeName>
        <fullName evidence="16">Potassium-translocating ATPase B chain</fullName>
    </alternativeName>
</protein>
<keyword evidence="9 16" id="KW-0067">ATP-binding</keyword>
<dbReference type="InterPro" id="IPR044492">
    <property type="entry name" value="P_typ_ATPase_HD_dom"/>
</dbReference>
<dbReference type="SFLD" id="SFLDF00027">
    <property type="entry name" value="p-type_atpase"/>
    <property type="match status" value="1"/>
</dbReference>
<keyword evidence="10 16" id="KW-0460">Magnesium</keyword>
<dbReference type="InterPro" id="IPR023298">
    <property type="entry name" value="ATPase_P-typ_TM_dom_sf"/>
</dbReference>
<keyword evidence="11 16" id="KW-0630">Potassium</keyword>
<evidence type="ECO:0000256" key="5">
    <source>
        <dbReference type="ARBA" id="ARBA00022553"/>
    </source>
</evidence>
<accession>A0A2M9CJM7</accession>
<keyword evidence="3 16" id="KW-1003">Cell membrane</keyword>
<evidence type="ECO:0000256" key="1">
    <source>
        <dbReference type="ARBA" id="ARBA00004651"/>
    </source>
</evidence>
<keyword evidence="4 16" id="KW-0633">Potassium transport</keyword>
<keyword evidence="13 16" id="KW-1133">Transmembrane helix</keyword>
<feature type="binding site" evidence="16">
    <location>
        <position position="551"/>
    </location>
    <ligand>
        <name>Mg(2+)</name>
        <dbReference type="ChEBI" id="CHEBI:18420"/>
    </ligand>
</feature>